<dbReference type="PANTHER" id="PTHR23117">
    <property type="entry name" value="GUANYLATE KINASE-RELATED"/>
    <property type="match status" value="1"/>
</dbReference>
<proteinExistence type="inferred from homology"/>
<dbReference type="GO" id="GO:0004385">
    <property type="term" value="F:GMP kinase activity"/>
    <property type="evidence" value="ECO:0007669"/>
    <property type="project" value="TreeGrafter"/>
</dbReference>
<feature type="domain" description="Guanylate kinase-like" evidence="4">
    <location>
        <begin position="1"/>
        <end position="89"/>
    </location>
</feature>
<accession>A0A7C1W104</accession>
<comment type="caution">
    <text evidence="5">The sequence shown here is derived from an EMBL/GenBank/DDBJ whole genome shotgun (WGS) entry which is preliminary data.</text>
</comment>
<evidence type="ECO:0000256" key="1">
    <source>
        <dbReference type="ARBA" id="ARBA00005790"/>
    </source>
</evidence>
<name>A0A7C1W104_DESA2</name>
<dbReference type="PANTHER" id="PTHR23117:SF13">
    <property type="entry name" value="GUANYLATE KINASE"/>
    <property type="match status" value="1"/>
</dbReference>
<evidence type="ECO:0000259" key="4">
    <source>
        <dbReference type="PROSITE" id="PS50052"/>
    </source>
</evidence>
<evidence type="ECO:0000256" key="3">
    <source>
        <dbReference type="ARBA" id="ARBA00022777"/>
    </source>
</evidence>
<dbReference type="PROSITE" id="PS50052">
    <property type="entry name" value="GUANYLATE_KINASE_2"/>
    <property type="match status" value="1"/>
</dbReference>
<feature type="non-terminal residue" evidence="5">
    <location>
        <position position="1"/>
    </location>
</feature>
<comment type="similarity">
    <text evidence="1">Belongs to the guanylate kinase family.</text>
</comment>
<protein>
    <submittedName>
        <fullName evidence="5">Guanylate kinase</fullName>
    </submittedName>
</protein>
<sequence>GKDIVLDIDIQGAQAVKKKMPEAILIFLIPPSWNELQRRITSRSSDSPEEIKKRLEAAKKEILAAREFDYIVINDVLEDALKELVSIIQATKARANKRWPEIKRLLQA</sequence>
<keyword evidence="3 5" id="KW-0418">Kinase</keyword>
<dbReference type="InterPro" id="IPR008145">
    <property type="entry name" value="GK/Ca_channel_bsu"/>
</dbReference>
<evidence type="ECO:0000313" key="5">
    <source>
        <dbReference type="EMBL" id="HEC67778.1"/>
    </source>
</evidence>
<dbReference type="InterPro" id="IPR008144">
    <property type="entry name" value="Guanylate_kin-like_dom"/>
</dbReference>
<dbReference type="GO" id="GO:0005829">
    <property type="term" value="C:cytosol"/>
    <property type="evidence" value="ECO:0007669"/>
    <property type="project" value="TreeGrafter"/>
</dbReference>
<dbReference type="Pfam" id="PF00625">
    <property type="entry name" value="Guanylate_kin"/>
    <property type="match status" value="1"/>
</dbReference>
<gene>
    <name evidence="5" type="ORF">ENI35_03060</name>
</gene>
<evidence type="ECO:0000256" key="2">
    <source>
        <dbReference type="ARBA" id="ARBA00022679"/>
    </source>
</evidence>
<dbReference type="AlphaFoldDB" id="A0A7C1W104"/>
<reference evidence="5" key="1">
    <citation type="journal article" date="2020" name="mSystems">
        <title>Genome- and Community-Level Interaction Insights into Carbon Utilization and Element Cycling Functions of Hydrothermarchaeota in Hydrothermal Sediment.</title>
        <authorList>
            <person name="Zhou Z."/>
            <person name="Liu Y."/>
            <person name="Xu W."/>
            <person name="Pan J."/>
            <person name="Luo Z.H."/>
            <person name="Li M."/>
        </authorList>
    </citation>
    <scope>NUCLEOTIDE SEQUENCE [LARGE SCALE GENOMIC DNA]</scope>
    <source>
        <strain evidence="5">HyVt-389</strain>
    </source>
</reference>
<dbReference type="Proteomes" id="UP000885738">
    <property type="component" value="Unassembled WGS sequence"/>
</dbReference>
<organism evidence="5">
    <name type="scientific">Desulfofervidus auxilii</name>
    <dbReference type="NCBI Taxonomy" id="1621989"/>
    <lineage>
        <taxon>Bacteria</taxon>
        <taxon>Pseudomonadati</taxon>
        <taxon>Thermodesulfobacteriota</taxon>
        <taxon>Candidatus Desulfofervidia</taxon>
        <taxon>Candidatus Desulfofervidales</taxon>
        <taxon>Candidatus Desulfofervidaceae</taxon>
        <taxon>Candidatus Desulfofervidus</taxon>
    </lineage>
</organism>
<keyword evidence="2" id="KW-0808">Transferase</keyword>
<dbReference type="Gene3D" id="3.40.50.300">
    <property type="entry name" value="P-loop containing nucleotide triphosphate hydrolases"/>
    <property type="match status" value="1"/>
</dbReference>
<dbReference type="InterPro" id="IPR027417">
    <property type="entry name" value="P-loop_NTPase"/>
</dbReference>
<dbReference type="SUPFAM" id="SSF52540">
    <property type="entry name" value="P-loop containing nucleoside triphosphate hydrolases"/>
    <property type="match status" value="1"/>
</dbReference>
<dbReference type="EMBL" id="DRIH01000098">
    <property type="protein sequence ID" value="HEC67778.1"/>
    <property type="molecule type" value="Genomic_DNA"/>
</dbReference>